<proteinExistence type="predicted"/>
<evidence type="ECO:0000313" key="2">
    <source>
        <dbReference type="Proteomes" id="UP001162156"/>
    </source>
</evidence>
<comment type="caution">
    <text evidence="1">The sequence shown here is derived from an EMBL/GenBank/DDBJ whole genome shotgun (WGS) entry which is preliminary data.</text>
</comment>
<sequence>MRVQLNLNDLGLQVCHPGPNLQKRRGPDLKPLTEPCGSDCYMLLVSFCYATYTGWYTSNGYMLSMKSRVE</sequence>
<evidence type="ECO:0000313" key="1">
    <source>
        <dbReference type="EMBL" id="KAJ8953974.1"/>
    </source>
</evidence>
<dbReference type="EMBL" id="JANEYF010001942">
    <property type="protein sequence ID" value="KAJ8953974.1"/>
    <property type="molecule type" value="Genomic_DNA"/>
</dbReference>
<name>A0AAV8YTH0_9CUCU</name>
<reference evidence="1" key="1">
    <citation type="journal article" date="2023" name="Insect Mol. Biol.">
        <title>Genome sequencing provides insights into the evolution of gene families encoding plant cell wall-degrading enzymes in longhorned beetles.</title>
        <authorList>
            <person name="Shin N.R."/>
            <person name="Okamura Y."/>
            <person name="Kirsch R."/>
            <person name="Pauchet Y."/>
        </authorList>
    </citation>
    <scope>NUCLEOTIDE SEQUENCE</scope>
    <source>
        <strain evidence="1">RBIC_L_NR</strain>
    </source>
</reference>
<gene>
    <name evidence="1" type="ORF">NQ314_007167</name>
</gene>
<organism evidence="1 2">
    <name type="scientific">Rhamnusium bicolor</name>
    <dbReference type="NCBI Taxonomy" id="1586634"/>
    <lineage>
        <taxon>Eukaryota</taxon>
        <taxon>Metazoa</taxon>
        <taxon>Ecdysozoa</taxon>
        <taxon>Arthropoda</taxon>
        <taxon>Hexapoda</taxon>
        <taxon>Insecta</taxon>
        <taxon>Pterygota</taxon>
        <taxon>Neoptera</taxon>
        <taxon>Endopterygota</taxon>
        <taxon>Coleoptera</taxon>
        <taxon>Polyphaga</taxon>
        <taxon>Cucujiformia</taxon>
        <taxon>Chrysomeloidea</taxon>
        <taxon>Cerambycidae</taxon>
        <taxon>Lepturinae</taxon>
        <taxon>Rhagiini</taxon>
        <taxon>Rhamnusium</taxon>
    </lineage>
</organism>
<keyword evidence="2" id="KW-1185">Reference proteome</keyword>
<protein>
    <submittedName>
        <fullName evidence="1">Uncharacterized protein</fullName>
    </submittedName>
</protein>
<dbReference type="Proteomes" id="UP001162156">
    <property type="component" value="Unassembled WGS sequence"/>
</dbReference>
<accession>A0AAV8YTH0</accession>
<dbReference type="AlphaFoldDB" id="A0AAV8YTH0"/>